<keyword evidence="2" id="KW-0238">DNA-binding</keyword>
<sequence length="331" mass="35693">MDVADRAGVSTAAASKVLRGAYGVSDRMRERVQTAMQELGYRPSAVARGLRGKTYTVGVMLSDIHNPFFGLLTDGIRRGIGSGGYEVLIGPGGSTPRSQQAMINALIDRGMDGLMLIAPVVGGEQLERTGREVSTVVIGRHGLGAAYDTVAGDDRRGSELIVDHLVGLGHRDILHLTNRHESFDEPETPEQVRAAGYRDAMRKHGLESRIDVREAAWTDTGGREVARQILQMPERPTAVHAGADVAAFGLMAELWQAQIDIPGQVSVVGYDDSPMASMPPIHLTTINQSGFRMGELASEILLERLEGRNEPRAELIEPTLVRRGTTAAPSN</sequence>
<dbReference type="STRING" id="1348253.LK09_07880"/>
<dbReference type="PANTHER" id="PTHR30146:SF109">
    <property type="entry name" value="HTH-TYPE TRANSCRIPTIONAL REGULATOR GALS"/>
    <property type="match status" value="1"/>
</dbReference>
<dbReference type="PROSITE" id="PS50932">
    <property type="entry name" value="HTH_LACI_2"/>
    <property type="match status" value="1"/>
</dbReference>
<dbReference type="SUPFAM" id="SSF47413">
    <property type="entry name" value="lambda repressor-like DNA-binding domains"/>
    <property type="match status" value="1"/>
</dbReference>
<dbReference type="InterPro" id="IPR010982">
    <property type="entry name" value="Lambda_DNA-bd_dom_sf"/>
</dbReference>
<feature type="domain" description="HTH lacI-type" evidence="4">
    <location>
        <begin position="1"/>
        <end position="52"/>
    </location>
</feature>
<dbReference type="AlphaFoldDB" id="A0A0B2AB80"/>
<evidence type="ECO:0000256" key="3">
    <source>
        <dbReference type="ARBA" id="ARBA00023163"/>
    </source>
</evidence>
<reference evidence="5 6" key="1">
    <citation type="submission" date="2014-11" db="EMBL/GenBank/DDBJ databases">
        <title>Genome sequence of Microbacterium mangrovi MUSC 115(T).</title>
        <authorList>
            <person name="Lee L.-H."/>
        </authorList>
    </citation>
    <scope>NUCLEOTIDE SEQUENCE [LARGE SCALE GENOMIC DNA]</scope>
    <source>
        <strain evidence="5 6">MUSC 115</strain>
    </source>
</reference>
<keyword evidence="1" id="KW-0805">Transcription regulation</keyword>
<comment type="caution">
    <text evidence="5">The sequence shown here is derived from an EMBL/GenBank/DDBJ whole genome shotgun (WGS) entry which is preliminary data.</text>
</comment>
<dbReference type="GO" id="GO:0003700">
    <property type="term" value="F:DNA-binding transcription factor activity"/>
    <property type="evidence" value="ECO:0007669"/>
    <property type="project" value="TreeGrafter"/>
</dbReference>
<dbReference type="CDD" id="cd06267">
    <property type="entry name" value="PBP1_LacI_sugar_binding-like"/>
    <property type="match status" value="1"/>
</dbReference>
<dbReference type="Pfam" id="PF00356">
    <property type="entry name" value="LacI"/>
    <property type="match status" value="1"/>
</dbReference>
<accession>A0A0B2AB80</accession>
<name>A0A0B2AB80_9MICO</name>
<evidence type="ECO:0000259" key="4">
    <source>
        <dbReference type="PROSITE" id="PS50932"/>
    </source>
</evidence>
<evidence type="ECO:0000256" key="2">
    <source>
        <dbReference type="ARBA" id="ARBA00023125"/>
    </source>
</evidence>
<gene>
    <name evidence="5" type="ORF">LK09_07880</name>
</gene>
<evidence type="ECO:0000313" key="6">
    <source>
        <dbReference type="Proteomes" id="UP000031030"/>
    </source>
</evidence>
<dbReference type="PANTHER" id="PTHR30146">
    <property type="entry name" value="LACI-RELATED TRANSCRIPTIONAL REPRESSOR"/>
    <property type="match status" value="1"/>
</dbReference>
<dbReference type="InterPro" id="IPR046335">
    <property type="entry name" value="LacI/GalR-like_sensor"/>
</dbReference>
<dbReference type="SUPFAM" id="SSF53822">
    <property type="entry name" value="Periplasmic binding protein-like I"/>
    <property type="match status" value="1"/>
</dbReference>
<dbReference type="EMBL" id="JTDK01000006">
    <property type="protein sequence ID" value="KHK99043.1"/>
    <property type="molecule type" value="Genomic_DNA"/>
</dbReference>
<dbReference type="Gene3D" id="1.10.260.40">
    <property type="entry name" value="lambda repressor-like DNA-binding domains"/>
    <property type="match status" value="1"/>
</dbReference>
<dbReference type="InterPro" id="IPR028082">
    <property type="entry name" value="Peripla_BP_I"/>
</dbReference>
<dbReference type="InterPro" id="IPR000843">
    <property type="entry name" value="HTH_LacI"/>
</dbReference>
<keyword evidence="6" id="KW-1185">Reference proteome</keyword>
<keyword evidence="3" id="KW-0804">Transcription</keyword>
<protein>
    <recommendedName>
        <fullName evidence="4">HTH lacI-type domain-containing protein</fullName>
    </recommendedName>
</protein>
<dbReference type="Pfam" id="PF13377">
    <property type="entry name" value="Peripla_BP_3"/>
    <property type="match status" value="1"/>
</dbReference>
<dbReference type="GO" id="GO:0000976">
    <property type="term" value="F:transcription cis-regulatory region binding"/>
    <property type="evidence" value="ECO:0007669"/>
    <property type="project" value="TreeGrafter"/>
</dbReference>
<evidence type="ECO:0000256" key="1">
    <source>
        <dbReference type="ARBA" id="ARBA00023015"/>
    </source>
</evidence>
<proteinExistence type="predicted"/>
<organism evidence="5 6">
    <name type="scientific">Microbacterium mangrovi</name>
    <dbReference type="NCBI Taxonomy" id="1348253"/>
    <lineage>
        <taxon>Bacteria</taxon>
        <taxon>Bacillati</taxon>
        <taxon>Actinomycetota</taxon>
        <taxon>Actinomycetes</taxon>
        <taxon>Micrococcales</taxon>
        <taxon>Microbacteriaceae</taxon>
        <taxon>Microbacterium</taxon>
    </lineage>
</organism>
<dbReference type="SMART" id="SM00354">
    <property type="entry name" value="HTH_LACI"/>
    <property type="match status" value="1"/>
</dbReference>
<evidence type="ECO:0000313" key="5">
    <source>
        <dbReference type="EMBL" id="KHK99043.1"/>
    </source>
</evidence>
<dbReference type="Gene3D" id="3.40.50.2300">
    <property type="match status" value="2"/>
</dbReference>
<dbReference type="Proteomes" id="UP000031030">
    <property type="component" value="Unassembled WGS sequence"/>
</dbReference>
<dbReference type="CDD" id="cd01392">
    <property type="entry name" value="HTH_LacI"/>
    <property type="match status" value="1"/>
</dbReference>